<keyword evidence="4 5" id="KW-0413">Isomerase</keyword>
<dbReference type="SUPFAM" id="SSF74650">
    <property type="entry name" value="Galactose mutarotase-like"/>
    <property type="match status" value="1"/>
</dbReference>
<dbReference type="PANTHER" id="PTHR11122:SF33">
    <property type="entry name" value="GLUCOSE-6-PHOSPHATE 1-EPIMERASE"/>
    <property type="match status" value="1"/>
</dbReference>
<dbReference type="PANTHER" id="PTHR11122">
    <property type="entry name" value="APOSPORY-ASSOCIATED PROTEIN C-RELATED"/>
    <property type="match status" value="1"/>
</dbReference>
<dbReference type="Proteomes" id="UP000036987">
    <property type="component" value="Unassembled WGS sequence"/>
</dbReference>
<dbReference type="GO" id="GO:0030246">
    <property type="term" value="F:carbohydrate binding"/>
    <property type="evidence" value="ECO:0007669"/>
    <property type="project" value="UniProtKB-UniRule"/>
</dbReference>
<dbReference type="OMA" id="QMVCIEA"/>
<comment type="caution">
    <text evidence="6">The sequence shown here is derived from an EMBL/GenBank/DDBJ whole genome shotgun (WGS) entry which is preliminary data.</text>
</comment>
<evidence type="ECO:0000256" key="3">
    <source>
        <dbReference type="ARBA" id="ARBA00012083"/>
    </source>
</evidence>
<dbReference type="EMBL" id="LFYR01000958">
    <property type="protein sequence ID" value="KMZ66648.1"/>
    <property type="molecule type" value="Genomic_DNA"/>
</dbReference>
<dbReference type="Pfam" id="PF01263">
    <property type="entry name" value="Aldose_epim"/>
    <property type="match status" value="1"/>
</dbReference>
<dbReference type="InterPro" id="IPR011013">
    <property type="entry name" value="Gal_mutarotase_sf_dom"/>
</dbReference>
<dbReference type="GO" id="GO:0005737">
    <property type="term" value="C:cytoplasm"/>
    <property type="evidence" value="ECO:0000318"/>
    <property type="project" value="GO_Central"/>
</dbReference>
<dbReference type="InterPro" id="IPR014718">
    <property type="entry name" value="GH-type_carb-bd"/>
</dbReference>
<dbReference type="STRING" id="29655.A0A0K9PC75"/>
<dbReference type="Gene3D" id="2.70.98.10">
    <property type="match status" value="1"/>
</dbReference>
<organism evidence="6 7">
    <name type="scientific">Zostera marina</name>
    <name type="common">Eelgrass</name>
    <dbReference type="NCBI Taxonomy" id="29655"/>
    <lineage>
        <taxon>Eukaryota</taxon>
        <taxon>Viridiplantae</taxon>
        <taxon>Streptophyta</taxon>
        <taxon>Embryophyta</taxon>
        <taxon>Tracheophyta</taxon>
        <taxon>Spermatophyta</taxon>
        <taxon>Magnoliopsida</taxon>
        <taxon>Liliopsida</taxon>
        <taxon>Zosteraceae</taxon>
        <taxon>Zostera</taxon>
    </lineage>
</organism>
<reference evidence="7" key="1">
    <citation type="journal article" date="2016" name="Nature">
        <title>The genome of the seagrass Zostera marina reveals angiosperm adaptation to the sea.</title>
        <authorList>
            <person name="Olsen J.L."/>
            <person name="Rouze P."/>
            <person name="Verhelst B."/>
            <person name="Lin Y.-C."/>
            <person name="Bayer T."/>
            <person name="Collen J."/>
            <person name="Dattolo E."/>
            <person name="De Paoli E."/>
            <person name="Dittami S."/>
            <person name="Maumus F."/>
            <person name="Michel G."/>
            <person name="Kersting A."/>
            <person name="Lauritano C."/>
            <person name="Lohaus R."/>
            <person name="Toepel M."/>
            <person name="Tonon T."/>
            <person name="Vanneste K."/>
            <person name="Amirebrahimi M."/>
            <person name="Brakel J."/>
            <person name="Bostroem C."/>
            <person name="Chovatia M."/>
            <person name="Grimwood J."/>
            <person name="Jenkins J.W."/>
            <person name="Jueterbock A."/>
            <person name="Mraz A."/>
            <person name="Stam W.T."/>
            <person name="Tice H."/>
            <person name="Bornberg-Bauer E."/>
            <person name="Green P.J."/>
            <person name="Pearson G.A."/>
            <person name="Procaccini G."/>
            <person name="Duarte C.M."/>
            <person name="Schmutz J."/>
            <person name="Reusch T.B.H."/>
            <person name="Van de Peer Y."/>
        </authorList>
    </citation>
    <scope>NUCLEOTIDE SEQUENCE [LARGE SCALE GENOMIC DNA]</scope>
    <source>
        <strain evidence="7">cv. Finnish</strain>
    </source>
</reference>
<dbReference type="InterPro" id="IPR008183">
    <property type="entry name" value="Aldose_1/G6P_1-epimerase"/>
</dbReference>
<evidence type="ECO:0000313" key="7">
    <source>
        <dbReference type="Proteomes" id="UP000036987"/>
    </source>
</evidence>
<accession>A0A0K9PC75</accession>
<evidence type="ECO:0000256" key="5">
    <source>
        <dbReference type="PIRNR" id="PIRNR016020"/>
    </source>
</evidence>
<sequence>MAWKVVEDKDGSSKIIISEPGGSTAEVLLHGGQVVSWKNDRHEELLFMNTKSMIKHPKTLLRGGILICFPQFGDFGPLEFHGFARNKLWVLDPDPSPLPPPRTNSSIDILLKSTDEDFKIWPHSFELRLRITLGPGKLVLIPRVRNVENKVFSFTFGIRNFLSVSDVSEIRVEGLETLDFLDILKKKERYTEQADAITFDGEVDRVYLSTPSKIAIIDHEKKRTLVLRKEGLPDSVVWNPWDKKVKVIPDLLDKEYKSILCVDSTAIESPITLKPLEEWKGHEELSGVSSSYCSGQLDPRQVLYG</sequence>
<dbReference type="EC" id="5.1.3.15" evidence="3 5"/>
<dbReference type="GO" id="GO:0047938">
    <property type="term" value="F:glucose-6-phosphate 1-epimerase activity"/>
    <property type="evidence" value="ECO:0000318"/>
    <property type="project" value="GO_Central"/>
</dbReference>
<evidence type="ECO:0000313" key="6">
    <source>
        <dbReference type="EMBL" id="KMZ66648.1"/>
    </source>
</evidence>
<name>A0A0K9PC75_ZOSMR</name>
<evidence type="ECO:0000256" key="4">
    <source>
        <dbReference type="ARBA" id="ARBA00023235"/>
    </source>
</evidence>
<dbReference type="CDD" id="cd09020">
    <property type="entry name" value="D-hex-6-P-epi_like"/>
    <property type="match status" value="1"/>
</dbReference>
<gene>
    <name evidence="6" type="ORF">ZOSMA_28G00010</name>
</gene>
<dbReference type="AlphaFoldDB" id="A0A0K9PC75"/>
<dbReference type="InterPro" id="IPR025532">
    <property type="entry name" value="G6P_1-epimerase"/>
</dbReference>
<proteinExistence type="inferred from homology"/>
<comment type="catalytic activity">
    <reaction evidence="1">
        <text>alpha-D-glucose 6-phosphate = beta-D-glucose 6-phosphate</text>
        <dbReference type="Rhea" id="RHEA:16249"/>
        <dbReference type="ChEBI" id="CHEBI:58225"/>
        <dbReference type="ChEBI" id="CHEBI:58247"/>
        <dbReference type="EC" id="5.1.3.15"/>
    </reaction>
</comment>
<evidence type="ECO:0000256" key="2">
    <source>
        <dbReference type="ARBA" id="ARBA00005866"/>
    </source>
</evidence>
<protein>
    <recommendedName>
        <fullName evidence="3 5">glucose-6-phosphate 1-epimerase</fullName>
        <ecNumber evidence="3 5">5.1.3.15</ecNumber>
    </recommendedName>
</protein>
<dbReference type="GO" id="GO:0005975">
    <property type="term" value="P:carbohydrate metabolic process"/>
    <property type="evidence" value="ECO:0007669"/>
    <property type="project" value="InterPro"/>
</dbReference>
<evidence type="ECO:0000256" key="1">
    <source>
        <dbReference type="ARBA" id="ARBA00001096"/>
    </source>
</evidence>
<dbReference type="PIRSF" id="PIRSF016020">
    <property type="entry name" value="PHexose_mutarotase"/>
    <property type="match status" value="1"/>
</dbReference>
<comment type="similarity">
    <text evidence="2 5">Belongs to the glucose-6-phosphate 1-epimerase family.</text>
</comment>
<dbReference type="OrthoDB" id="1659429at2759"/>
<keyword evidence="7" id="KW-1185">Reference proteome</keyword>